<feature type="domain" description="Acetyl-CoA hydrolase/transferase N-terminal" evidence="3">
    <location>
        <begin position="69"/>
        <end position="158"/>
    </location>
</feature>
<dbReference type="Pfam" id="PF02550">
    <property type="entry name" value="AcetylCoA_hydro"/>
    <property type="match status" value="1"/>
</dbReference>
<dbReference type="InterPro" id="IPR037171">
    <property type="entry name" value="NagB/RpiA_transferase-like"/>
</dbReference>
<comment type="similarity">
    <text evidence="1">Belongs to the acetyl-CoA hydrolase/transferase family.</text>
</comment>
<dbReference type="SUPFAM" id="SSF100950">
    <property type="entry name" value="NagB/RpiA/CoA transferase-like"/>
    <property type="match status" value="2"/>
</dbReference>
<gene>
    <name evidence="5" type="ORF">WCD74_21950</name>
</gene>
<name>A0ABU8MU22_9PSEU</name>
<dbReference type="InterPro" id="IPR003702">
    <property type="entry name" value="ActCoA_hydro_N"/>
</dbReference>
<dbReference type="GO" id="GO:0016787">
    <property type="term" value="F:hydrolase activity"/>
    <property type="evidence" value="ECO:0007669"/>
    <property type="project" value="UniProtKB-KW"/>
</dbReference>
<dbReference type="InterPro" id="IPR038460">
    <property type="entry name" value="AcetylCoA_hyd_C_sf"/>
</dbReference>
<dbReference type="Gene3D" id="3.40.1080.10">
    <property type="entry name" value="Glutaconate Coenzyme A-transferase"/>
    <property type="match status" value="1"/>
</dbReference>
<keyword evidence="2" id="KW-0808">Transferase</keyword>
<dbReference type="InterPro" id="IPR026888">
    <property type="entry name" value="AcetylCoA_hyd_C"/>
</dbReference>
<evidence type="ECO:0000313" key="5">
    <source>
        <dbReference type="EMBL" id="MEJ2870448.1"/>
    </source>
</evidence>
<dbReference type="Gene3D" id="3.40.1080.20">
    <property type="entry name" value="Acetyl-CoA hydrolase/transferase C-terminal domain"/>
    <property type="match status" value="1"/>
</dbReference>
<protein>
    <submittedName>
        <fullName evidence="5">Acetyl-CoA hydrolase/transferase C-terminal domain-containing protein</fullName>
    </submittedName>
</protein>
<keyword evidence="5" id="KW-0378">Hydrolase</keyword>
<evidence type="ECO:0000259" key="4">
    <source>
        <dbReference type="Pfam" id="PF13336"/>
    </source>
</evidence>
<reference evidence="5 6" key="1">
    <citation type="submission" date="2024-03" db="EMBL/GenBank/DDBJ databases">
        <title>Actinomycetospora sp. OC33-EN08, a novel actinomycete isolated from wild orchid (Aerides multiflora).</title>
        <authorList>
            <person name="Suriyachadkun C."/>
        </authorList>
    </citation>
    <scope>NUCLEOTIDE SEQUENCE [LARGE SCALE GENOMIC DNA]</scope>
    <source>
        <strain evidence="5 6">OC33-EN08</strain>
    </source>
</reference>
<evidence type="ECO:0000313" key="6">
    <source>
        <dbReference type="Proteomes" id="UP001385809"/>
    </source>
</evidence>
<dbReference type="Proteomes" id="UP001385809">
    <property type="component" value="Unassembled WGS sequence"/>
</dbReference>
<sequence>MITDHLQPGDTVVVGQTSAEPPTLVDELLDAAPAVTAFVGYTANEAWLRAPFPVRTYVAGGVLRRLPGLEYVPTHLSRVEEHIVAGRLAADVVLLRVGPADGDGWHDLGPTVDYVWAAAQRARVVLVEVDERMPRTRSRWRLHSSLVTASVVADRPMVTLPFRPPSRTDRAVAANVAALVPDGAVVQLGLGGLADAVAAELASRRRLRVRSGLVGDWLLDLARAGAVDRVVAGMTLGSPELYTFLDDNPLAEFAPCAAVHVDGPFFAVNSAIEVDLYGQVGAEYAGGRLVGGVGGQVDFFRAAHGSGAAILALPSTTPSGAARIVEQLSGPVTSAASDVDLVVTDRGVADLRGCTVAQRRERLLVVSAATG</sequence>
<dbReference type="Gene3D" id="3.30.750.70">
    <property type="entry name" value="4-hydroxybutyrate coenzyme like domains"/>
    <property type="match status" value="1"/>
</dbReference>
<dbReference type="EMBL" id="JBBEGN010000013">
    <property type="protein sequence ID" value="MEJ2870448.1"/>
    <property type="molecule type" value="Genomic_DNA"/>
</dbReference>
<keyword evidence="6" id="KW-1185">Reference proteome</keyword>
<evidence type="ECO:0000256" key="1">
    <source>
        <dbReference type="ARBA" id="ARBA00009632"/>
    </source>
</evidence>
<proteinExistence type="inferred from homology"/>
<dbReference type="PANTHER" id="PTHR21432">
    <property type="entry name" value="ACETYL-COA HYDROLASE-RELATED"/>
    <property type="match status" value="1"/>
</dbReference>
<evidence type="ECO:0000259" key="3">
    <source>
        <dbReference type="Pfam" id="PF02550"/>
    </source>
</evidence>
<dbReference type="PANTHER" id="PTHR21432:SF20">
    <property type="entry name" value="ACETYL-COA HYDROLASE"/>
    <property type="match status" value="1"/>
</dbReference>
<comment type="caution">
    <text evidence="5">The sequence shown here is derived from an EMBL/GenBank/DDBJ whole genome shotgun (WGS) entry which is preliminary data.</text>
</comment>
<dbReference type="InterPro" id="IPR046433">
    <property type="entry name" value="ActCoA_hydro"/>
</dbReference>
<dbReference type="Pfam" id="PF13336">
    <property type="entry name" value="AcetylCoA_hyd_C"/>
    <property type="match status" value="1"/>
</dbReference>
<feature type="domain" description="Acetyl-CoA hydrolase/transferase C-terminal" evidence="4">
    <location>
        <begin position="237"/>
        <end position="366"/>
    </location>
</feature>
<dbReference type="RefSeq" id="WP_337697017.1">
    <property type="nucleotide sequence ID" value="NZ_JBBEGN010000013.1"/>
</dbReference>
<accession>A0ABU8MU22</accession>
<organism evidence="5 6">
    <name type="scientific">Actinomycetospora aurantiaca</name>
    <dbReference type="NCBI Taxonomy" id="3129233"/>
    <lineage>
        <taxon>Bacteria</taxon>
        <taxon>Bacillati</taxon>
        <taxon>Actinomycetota</taxon>
        <taxon>Actinomycetes</taxon>
        <taxon>Pseudonocardiales</taxon>
        <taxon>Pseudonocardiaceae</taxon>
        <taxon>Actinomycetospora</taxon>
    </lineage>
</organism>
<evidence type="ECO:0000256" key="2">
    <source>
        <dbReference type="ARBA" id="ARBA00022679"/>
    </source>
</evidence>